<dbReference type="Pfam" id="PF00010">
    <property type="entry name" value="HLH"/>
    <property type="match status" value="1"/>
</dbReference>
<accession>A0AAD1ZEU9</accession>
<dbReference type="Proteomes" id="UP000834106">
    <property type="component" value="Chromosome 9"/>
</dbReference>
<keyword evidence="9" id="KW-1185">Reference proteome</keyword>
<dbReference type="PANTHER" id="PTHR13935:SF106">
    <property type="entry name" value="ACHAETE-SCUTE COMPLEX PROTEIN T5-RELATED"/>
    <property type="match status" value="1"/>
</dbReference>
<evidence type="ECO:0000313" key="9">
    <source>
        <dbReference type="Proteomes" id="UP000834106"/>
    </source>
</evidence>
<evidence type="ECO:0000256" key="3">
    <source>
        <dbReference type="ARBA" id="ARBA00023125"/>
    </source>
</evidence>
<feature type="region of interest" description="Disordered" evidence="6">
    <location>
        <begin position="46"/>
        <end position="74"/>
    </location>
</feature>
<dbReference type="PROSITE" id="PS50888">
    <property type="entry name" value="BHLH"/>
    <property type="match status" value="1"/>
</dbReference>
<protein>
    <recommendedName>
        <fullName evidence="7">BHLH domain-containing protein</fullName>
    </recommendedName>
</protein>
<feature type="compositionally biased region" description="Basic and acidic residues" evidence="6">
    <location>
        <begin position="63"/>
        <end position="74"/>
    </location>
</feature>
<keyword evidence="2" id="KW-0805">Transcription regulation</keyword>
<reference evidence="8" key="1">
    <citation type="submission" date="2023-05" db="EMBL/GenBank/DDBJ databases">
        <authorList>
            <person name="Huff M."/>
        </authorList>
    </citation>
    <scope>NUCLEOTIDE SEQUENCE</scope>
</reference>
<evidence type="ECO:0000259" key="7">
    <source>
        <dbReference type="PROSITE" id="PS50888"/>
    </source>
</evidence>
<dbReference type="AlphaFoldDB" id="A0AAD1ZEU9"/>
<dbReference type="GO" id="GO:0000977">
    <property type="term" value="F:RNA polymerase II transcription regulatory region sequence-specific DNA binding"/>
    <property type="evidence" value="ECO:0007669"/>
    <property type="project" value="TreeGrafter"/>
</dbReference>
<sequence>MFPSQQNFDLRSQDTSIFQEDLANEKYIFADDQDLSVLAGNCCVSSPKDTKKRQRKTSSYNQENKEGARADNKGNKILHREFEKQRRKKMANLYASLRALLPLEYIKGKRAVSDHMNGAVNYIKDSQRNIQELCLRRDKLKRLSTSGSISADLPNNHVTVSRLRHGVEILINSSSKEGGFPLPRVLVELIRRKHNVVTSVSTRVNDRFLHRIQIEATVSDLTFIDLSSLQESLNNVINL</sequence>
<comment type="subcellular location">
    <subcellularLocation>
        <location evidence="1">Nucleus</location>
    </subcellularLocation>
</comment>
<evidence type="ECO:0000256" key="1">
    <source>
        <dbReference type="ARBA" id="ARBA00004123"/>
    </source>
</evidence>
<dbReference type="GO" id="GO:0090575">
    <property type="term" value="C:RNA polymerase II transcription regulator complex"/>
    <property type="evidence" value="ECO:0007669"/>
    <property type="project" value="TreeGrafter"/>
</dbReference>
<keyword evidence="3" id="KW-0238">DNA-binding</keyword>
<proteinExistence type="predicted"/>
<feature type="domain" description="BHLH" evidence="7">
    <location>
        <begin position="74"/>
        <end position="126"/>
    </location>
</feature>
<dbReference type="GO" id="GO:0046983">
    <property type="term" value="F:protein dimerization activity"/>
    <property type="evidence" value="ECO:0007669"/>
    <property type="project" value="InterPro"/>
</dbReference>
<name>A0AAD1ZEU9_9LAMI</name>
<dbReference type="InterPro" id="IPR036638">
    <property type="entry name" value="HLH_DNA-bd_sf"/>
</dbReference>
<dbReference type="Gene3D" id="4.10.280.10">
    <property type="entry name" value="Helix-loop-helix DNA-binding domain"/>
    <property type="match status" value="1"/>
</dbReference>
<dbReference type="SUPFAM" id="SSF47459">
    <property type="entry name" value="HLH, helix-loop-helix DNA-binding domain"/>
    <property type="match status" value="1"/>
</dbReference>
<organism evidence="8 9">
    <name type="scientific">Fraxinus pennsylvanica</name>
    <dbReference type="NCBI Taxonomy" id="56036"/>
    <lineage>
        <taxon>Eukaryota</taxon>
        <taxon>Viridiplantae</taxon>
        <taxon>Streptophyta</taxon>
        <taxon>Embryophyta</taxon>
        <taxon>Tracheophyta</taxon>
        <taxon>Spermatophyta</taxon>
        <taxon>Magnoliopsida</taxon>
        <taxon>eudicotyledons</taxon>
        <taxon>Gunneridae</taxon>
        <taxon>Pentapetalae</taxon>
        <taxon>asterids</taxon>
        <taxon>lamiids</taxon>
        <taxon>Lamiales</taxon>
        <taxon>Oleaceae</taxon>
        <taxon>Oleeae</taxon>
        <taxon>Fraxinus</taxon>
    </lineage>
</organism>
<dbReference type="CDD" id="cd18914">
    <property type="entry name" value="bHLH_AtORG2_like"/>
    <property type="match status" value="1"/>
</dbReference>
<keyword evidence="5" id="KW-0539">Nucleus</keyword>
<evidence type="ECO:0000313" key="8">
    <source>
        <dbReference type="EMBL" id="CAI9768215.1"/>
    </source>
</evidence>
<dbReference type="EMBL" id="OU503044">
    <property type="protein sequence ID" value="CAI9768215.1"/>
    <property type="molecule type" value="Genomic_DNA"/>
</dbReference>
<dbReference type="GO" id="GO:0000981">
    <property type="term" value="F:DNA-binding transcription factor activity, RNA polymerase II-specific"/>
    <property type="evidence" value="ECO:0007669"/>
    <property type="project" value="TreeGrafter"/>
</dbReference>
<evidence type="ECO:0000256" key="6">
    <source>
        <dbReference type="SAM" id="MobiDB-lite"/>
    </source>
</evidence>
<evidence type="ECO:0000256" key="4">
    <source>
        <dbReference type="ARBA" id="ARBA00023163"/>
    </source>
</evidence>
<evidence type="ECO:0000256" key="2">
    <source>
        <dbReference type="ARBA" id="ARBA00023015"/>
    </source>
</evidence>
<gene>
    <name evidence="8" type="ORF">FPE_LOCUS15645</name>
</gene>
<evidence type="ECO:0000256" key="5">
    <source>
        <dbReference type="ARBA" id="ARBA00023242"/>
    </source>
</evidence>
<dbReference type="PANTHER" id="PTHR13935">
    <property type="entry name" value="ACHAETE-SCUTE TRANSCRIPTION FACTOR-RELATED"/>
    <property type="match status" value="1"/>
</dbReference>
<dbReference type="InterPro" id="IPR011598">
    <property type="entry name" value="bHLH_dom"/>
</dbReference>
<dbReference type="InterPro" id="IPR015660">
    <property type="entry name" value="MASH1/Ascl1a-like"/>
</dbReference>
<keyword evidence="4" id="KW-0804">Transcription</keyword>